<gene>
    <name evidence="1" type="ORF">B9G39_00115</name>
</gene>
<comment type="caution">
    <text evidence="1">The sequence shown here is derived from an EMBL/GenBank/DDBJ whole genome shotgun (WGS) entry which is preliminary data.</text>
</comment>
<protein>
    <submittedName>
        <fullName evidence="1">Uncharacterized protein</fullName>
    </submittedName>
</protein>
<dbReference type="AlphaFoldDB" id="A0A4P9VHX8"/>
<organism evidence="1 2">
    <name type="scientific">Zooshikella ganghwensis</name>
    <dbReference type="NCBI Taxonomy" id="202772"/>
    <lineage>
        <taxon>Bacteria</taxon>
        <taxon>Pseudomonadati</taxon>
        <taxon>Pseudomonadota</taxon>
        <taxon>Gammaproteobacteria</taxon>
        <taxon>Oceanospirillales</taxon>
        <taxon>Zooshikellaceae</taxon>
        <taxon>Zooshikella</taxon>
    </lineage>
</organism>
<proteinExistence type="predicted"/>
<sequence>MGSQHINWDGCFKVEISVKRIKTILKMLIAIYTVLYANFSIASDESEWETLQQIEVIDEMLIVTTESPSNPRNCSNDTYSLEATHKMFSSLQQFLVVSLKHGYQVKFSVYGCDSYRHNSIESLKVRANSG</sequence>
<reference evidence="1 2" key="1">
    <citation type="submission" date="2017-04" db="EMBL/GenBank/DDBJ databases">
        <title>Draft genome sequence of Zooshikella ganghwensis VG4 isolated from Red Sea sediments.</title>
        <authorList>
            <person name="Rehman Z."/>
            <person name="Alam I."/>
            <person name="Kamau A."/>
            <person name="Bajic V."/>
            <person name="Leiknes T."/>
        </authorList>
    </citation>
    <scope>NUCLEOTIDE SEQUENCE [LARGE SCALE GENOMIC DNA]</scope>
    <source>
        <strain evidence="1 2">VG4</strain>
    </source>
</reference>
<evidence type="ECO:0000313" key="1">
    <source>
        <dbReference type="EMBL" id="RDH41974.1"/>
    </source>
</evidence>
<dbReference type="Proteomes" id="UP000257039">
    <property type="component" value="Unassembled WGS sequence"/>
</dbReference>
<keyword evidence="2" id="KW-1185">Reference proteome</keyword>
<evidence type="ECO:0000313" key="2">
    <source>
        <dbReference type="Proteomes" id="UP000257039"/>
    </source>
</evidence>
<dbReference type="EMBL" id="NDXW01000001">
    <property type="protein sequence ID" value="RDH41974.1"/>
    <property type="molecule type" value="Genomic_DNA"/>
</dbReference>
<accession>A0A4P9VHX8</accession>
<name>A0A4P9VHX8_9GAMM</name>